<dbReference type="AlphaFoldDB" id="A0AAN7ZUP0"/>
<feature type="compositionally biased region" description="Basic and acidic residues" evidence="3">
    <location>
        <begin position="331"/>
        <end position="342"/>
    </location>
</feature>
<dbReference type="InterPro" id="IPR056513">
    <property type="entry name" value="INO80F"/>
</dbReference>
<feature type="compositionally biased region" description="Basic residues" evidence="3">
    <location>
        <begin position="175"/>
        <end position="185"/>
    </location>
</feature>
<dbReference type="Proteomes" id="UP001310594">
    <property type="component" value="Unassembled WGS sequence"/>
</dbReference>
<sequence length="374" mass="40314">MASPRRISLDYLDFAAFPPKPPPGSEQSPPHTSHGIYADLPEPPPAQPVSRPPLPPLILPPPADSQTAGTPLAPSVEKAYYRKCIELKRRLNEVEAANDEAKTKRVRLDRGIMKMRLERAFLLEQLGKRMEGNVDGSEGSGDEVMAAQEPPPERPLRDKRRRPSRPLPPQTHNSHNSHSHIHHHQQQQPLPHLQPHPAQQQGPPQPQQSYPLSALHRLPFNSMHSMVPTPTGEMVPANAVTPEGHLLWLPPNQLAAIPPLHAPPPVVLPSTPGYGPGPQQMQHGSPYGGAPVGVPGATGPRLMSNGGPHGYDGAGEEREGPMRAENGPAMQREEANGERRVVSDGSSAAVQEAEEREVGRVQGGGGGGFSAINH</sequence>
<feature type="compositionally biased region" description="Gly residues" evidence="3">
    <location>
        <begin position="361"/>
        <end position="374"/>
    </location>
</feature>
<proteinExistence type="predicted"/>
<feature type="region of interest" description="Disordered" evidence="3">
    <location>
        <begin position="1"/>
        <end position="75"/>
    </location>
</feature>
<evidence type="ECO:0000313" key="6">
    <source>
        <dbReference type="Proteomes" id="UP001310594"/>
    </source>
</evidence>
<evidence type="ECO:0000256" key="3">
    <source>
        <dbReference type="SAM" id="MobiDB-lite"/>
    </source>
</evidence>
<name>A0AAN7ZUP0_9PEZI</name>
<reference evidence="5" key="1">
    <citation type="submission" date="2023-08" db="EMBL/GenBank/DDBJ databases">
        <title>Black Yeasts Isolated from many extreme environments.</title>
        <authorList>
            <person name="Coleine C."/>
            <person name="Stajich J.E."/>
            <person name="Selbmann L."/>
        </authorList>
    </citation>
    <scope>NUCLEOTIDE SEQUENCE</scope>
    <source>
        <strain evidence="5">CCFEE 5810</strain>
    </source>
</reference>
<gene>
    <name evidence="5" type="ORF">LTR97_003474</name>
</gene>
<feature type="compositionally biased region" description="Low complexity" evidence="3">
    <location>
        <begin position="186"/>
        <end position="202"/>
    </location>
</feature>
<feature type="domain" description="INO80 complex subunit F" evidence="4">
    <location>
        <begin position="80"/>
        <end position="126"/>
    </location>
</feature>
<feature type="region of interest" description="Disordered" evidence="3">
    <location>
        <begin position="131"/>
        <end position="211"/>
    </location>
</feature>
<comment type="caution">
    <text evidence="5">The sequence shown here is derived from an EMBL/GenBank/DDBJ whole genome shotgun (WGS) entry which is preliminary data.</text>
</comment>
<evidence type="ECO:0000259" key="4">
    <source>
        <dbReference type="Pfam" id="PF24245"/>
    </source>
</evidence>
<feature type="compositionally biased region" description="Pro residues" evidence="3">
    <location>
        <begin position="41"/>
        <end position="63"/>
    </location>
</feature>
<comment type="subcellular location">
    <subcellularLocation>
        <location evidence="1">Nucleus</location>
    </subcellularLocation>
</comment>
<evidence type="ECO:0000313" key="5">
    <source>
        <dbReference type="EMBL" id="KAK5702529.1"/>
    </source>
</evidence>
<dbReference type="EMBL" id="JAVRQU010000005">
    <property type="protein sequence ID" value="KAK5702529.1"/>
    <property type="molecule type" value="Genomic_DNA"/>
</dbReference>
<dbReference type="GO" id="GO:0005634">
    <property type="term" value="C:nucleus"/>
    <property type="evidence" value="ECO:0007669"/>
    <property type="project" value="UniProtKB-SubCell"/>
</dbReference>
<feature type="region of interest" description="Disordered" evidence="3">
    <location>
        <begin position="302"/>
        <end position="374"/>
    </location>
</feature>
<accession>A0AAN7ZUP0</accession>
<organism evidence="5 6">
    <name type="scientific">Elasticomyces elasticus</name>
    <dbReference type="NCBI Taxonomy" id="574655"/>
    <lineage>
        <taxon>Eukaryota</taxon>
        <taxon>Fungi</taxon>
        <taxon>Dikarya</taxon>
        <taxon>Ascomycota</taxon>
        <taxon>Pezizomycotina</taxon>
        <taxon>Dothideomycetes</taxon>
        <taxon>Dothideomycetidae</taxon>
        <taxon>Mycosphaerellales</taxon>
        <taxon>Teratosphaeriaceae</taxon>
        <taxon>Elasticomyces</taxon>
    </lineage>
</organism>
<evidence type="ECO:0000256" key="2">
    <source>
        <dbReference type="ARBA" id="ARBA00023242"/>
    </source>
</evidence>
<protein>
    <recommendedName>
        <fullName evidence="4">INO80 complex subunit F domain-containing protein</fullName>
    </recommendedName>
</protein>
<evidence type="ECO:0000256" key="1">
    <source>
        <dbReference type="ARBA" id="ARBA00004123"/>
    </source>
</evidence>
<keyword evidence="2" id="KW-0539">Nucleus</keyword>
<dbReference type="Pfam" id="PF24245">
    <property type="entry name" value="INO80F"/>
    <property type="match status" value="1"/>
</dbReference>